<accession>A0A552U7I0</accession>
<dbReference type="InterPro" id="IPR044855">
    <property type="entry name" value="CoA-Trfase_III_dom3_sf"/>
</dbReference>
<dbReference type="InterPro" id="IPR003673">
    <property type="entry name" value="CoA-Trfase_fam_III"/>
</dbReference>
<gene>
    <name evidence="2" type="ORF">FMM06_10650</name>
</gene>
<dbReference type="Gene3D" id="3.40.50.10540">
    <property type="entry name" value="Crotonobetainyl-coa:carnitine coa-transferase, domain 1"/>
    <property type="match status" value="1"/>
</dbReference>
<dbReference type="InterPro" id="IPR050483">
    <property type="entry name" value="CoA-transferase_III_domain"/>
</dbReference>
<evidence type="ECO:0000256" key="1">
    <source>
        <dbReference type="ARBA" id="ARBA00022679"/>
    </source>
</evidence>
<dbReference type="OrthoDB" id="5720311at2"/>
<name>A0A552U7I0_9SPHN</name>
<dbReference type="InterPro" id="IPR023606">
    <property type="entry name" value="CoA-Trfase_III_dom_1_sf"/>
</dbReference>
<proteinExistence type="predicted"/>
<dbReference type="Proteomes" id="UP000317894">
    <property type="component" value="Unassembled WGS sequence"/>
</dbReference>
<sequence>MRFSRSFALCAYLQGEVRHGTAGVRQGRSDRRLTGRGASDPVDIARALYAAHTSCSLSQSAETFVTPPLAGIRVVDLSQIVSGPMAACILADQGADIIKVETPGGDPVRGLGPKKGDLSAMFIAVNRGKQGIALDLKQPAACAVLRDLIARADVLIENFRPGVIDRLGFGWEACRALNPRLVFASITGFGPDGPYSNIRVYDPVVQAVSGLAATQVDGEGRPGLIRSLIADKVTALTAAQAITAALFVRERTGEAQRVDIAMLDAAVAFNWPDGMYNHGFADDPPPAFPEYGAMMRLWAAADGQVAIGSLQDAEFAALMRAVGLDDLAEDPRLRGVAGRMALQKEWAPRLSAALKATDLDTLMTGFVREGAVGGRVNALAQVPGDPQVRHNAIVAEIDHGATGRVRSPRGAARFGATAQLAPRPAPHLGEHSVAILRELGRDDETIAALLAAGAVKSPD</sequence>
<organism evidence="2 3">
    <name type="scientific">Glacieibacterium frigidum</name>
    <dbReference type="NCBI Taxonomy" id="2593303"/>
    <lineage>
        <taxon>Bacteria</taxon>
        <taxon>Pseudomonadati</taxon>
        <taxon>Pseudomonadota</taxon>
        <taxon>Alphaproteobacteria</taxon>
        <taxon>Sphingomonadales</taxon>
        <taxon>Sphingosinicellaceae</taxon>
        <taxon>Glacieibacterium</taxon>
    </lineage>
</organism>
<dbReference type="GO" id="GO:0008410">
    <property type="term" value="F:CoA-transferase activity"/>
    <property type="evidence" value="ECO:0007669"/>
    <property type="project" value="TreeGrafter"/>
</dbReference>
<protein>
    <submittedName>
        <fullName evidence="2">CoA transferase</fullName>
    </submittedName>
</protein>
<comment type="caution">
    <text evidence="2">The sequence shown here is derived from an EMBL/GenBank/DDBJ whole genome shotgun (WGS) entry which is preliminary data.</text>
</comment>
<dbReference type="SUPFAM" id="SSF89796">
    <property type="entry name" value="CoA-transferase family III (CaiB/BaiF)"/>
    <property type="match status" value="1"/>
</dbReference>
<dbReference type="Pfam" id="PF02515">
    <property type="entry name" value="CoA_transf_3"/>
    <property type="match status" value="1"/>
</dbReference>
<keyword evidence="3" id="KW-1185">Reference proteome</keyword>
<dbReference type="AlphaFoldDB" id="A0A552U7I0"/>
<dbReference type="PANTHER" id="PTHR48207:SF3">
    <property type="entry name" value="SUCCINATE--HYDROXYMETHYLGLUTARATE COA-TRANSFERASE"/>
    <property type="match status" value="1"/>
</dbReference>
<evidence type="ECO:0000313" key="3">
    <source>
        <dbReference type="Proteomes" id="UP000317894"/>
    </source>
</evidence>
<evidence type="ECO:0000313" key="2">
    <source>
        <dbReference type="EMBL" id="TRW14175.1"/>
    </source>
</evidence>
<dbReference type="PANTHER" id="PTHR48207">
    <property type="entry name" value="SUCCINATE--HYDROXYMETHYLGLUTARATE COA-TRANSFERASE"/>
    <property type="match status" value="1"/>
</dbReference>
<keyword evidence="1 2" id="KW-0808">Transferase</keyword>
<dbReference type="Gene3D" id="3.30.1540.10">
    <property type="entry name" value="formyl-coa transferase, domain 3"/>
    <property type="match status" value="1"/>
</dbReference>
<reference evidence="2 3" key="1">
    <citation type="submission" date="2019-07" db="EMBL/GenBank/DDBJ databases">
        <title>Novel species isolated from glacier.</title>
        <authorList>
            <person name="Liu Q."/>
            <person name="Xin Y.-H."/>
        </authorList>
    </citation>
    <scope>NUCLEOTIDE SEQUENCE [LARGE SCALE GENOMIC DNA]</scope>
    <source>
        <strain evidence="2 3">LB1R16</strain>
    </source>
</reference>
<dbReference type="EMBL" id="VJWA01000002">
    <property type="protein sequence ID" value="TRW14175.1"/>
    <property type="molecule type" value="Genomic_DNA"/>
</dbReference>